<evidence type="ECO:0000259" key="4">
    <source>
        <dbReference type="Pfam" id="PF20411"/>
    </source>
</evidence>
<accession>A0A2H3D6D9</accession>
<feature type="signal peptide" evidence="3">
    <location>
        <begin position="1"/>
        <end position="21"/>
    </location>
</feature>
<organism evidence="5 6">
    <name type="scientific">Armillaria gallica</name>
    <name type="common">Bulbous honey fungus</name>
    <name type="synonym">Armillaria bulbosa</name>
    <dbReference type="NCBI Taxonomy" id="47427"/>
    <lineage>
        <taxon>Eukaryota</taxon>
        <taxon>Fungi</taxon>
        <taxon>Dikarya</taxon>
        <taxon>Basidiomycota</taxon>
        <taxon>Agaricomycotina</taxon>
        <taxon>Agaricomycetes</taxon>
        <taxon>Agaricomycetidae</taxon>
        <taxon>Agaricales</taxon>
        <taxon>Marasmiineae</taxon>
        <taxon>Physalacriaceae</taxon>
        <taxon>Armillaria</taxon>
    </lineage>
</organism>
<proteinExistence type="predicted"/>
<feature type="region of interest" description="Disordered" evidence="2">
    <location>
        <begin position="383"/>
        <end position="407"/>
    </location>
</feature>
<evidence type="ECO:0000313" key="5">
    <source>
        <dbReference type="EMBL" id="PBK83066.1"/>
    </source>
</evidence>
<evidence type="ECO:0000256" key="1">
    <source>
        <dbReference type="SAM" id="Coils"/>
    </source>
</evidence>
<dbReference type="AlphaFoldDB" id="A0A2H3D6D9"/>
<keyword evidence="1" id="KW-0175">Coiled coil</keyword>
<evidence type="ECO:0000256" key="2">
    <source>
        <dbReference type="SAM" id="MobiDB-lite"/>
    </source>
</evidence>
<dbReference type="Pfam" id="PF20411">
    <property type="entry name" value="DUF6697"/>
    <property type="match status" value="1"/>
</dbReference>
<evidence type="ECO:0000256" key="3">
    <source>
        <dbReference type="SAM" id="SignalP"/>
    </source>
</evidence>
<keyword evidence="6" id="KW-1185">Reference proteome</keyword>
<feature type="coiled-coil region" evidence="1">
    <location>
        <begin position="112"/>
        <end position="167"/>
    </location>
</feature>
<dbReference type="InterPro" id="IPR046520">
    <property type="entry name" value="DUF6697"/>
</dbReference>
<dbReference type="InParanoid" id="A0A2H3D6D9"/>
<gene>
    <name evidence="5" type="ORF">ARMGADRAFT_1170610</name>
</gene>
<dbReference type="OrthoDB" id="3214033at2759"/>
<protein>
    <recommendedName>
        <fullName evidence="4">DUF6697 domain-containing protein</fullName>
    </recommendedName>
</protein>
<feature type="domain" description="DUF6697" evidence="4">
    <location>
        <begin position="227"/>
        <end position="370"/>
    </location>
</feature>
<evidence type="ECO:0000313" key="6">
    <source>
        <dbReference type="Proteomes" id="UP000217790"/>
    </source>
</evidence>
<reference evidence="6" key="1">
    <citation type="journal article" date="2017" name="Nat. Ecol. Evol.">
        <title>Genome expansion and lineage-specific genetic innovations in the forest pathogenic fungi Armillaria.</title>
        <authorList>
            <person name="Sipos G."/>
            <person name="Prasanna A.N."/>
            <person name="Walter M.C."/>
            <person name="O'Connor E."/>
            <person name="Balint B."/>
            <person name="Krizsan K."/>
            <person name="Kiss B."/>
            <person name="Hess J."/>
            <person name="Varga T."/>
            <person name="Slot J."/>
            <person name="Riley R."/>
            <person name="Boka B."/>
            <person name="Rigling D."/>
            <person name="Barry K."/>
            <person name="Lee J."/>
            <person name="Mihaltcheva S."/>
            <person name="LaButti K."/>
            <person name="Lipzen A."/>
            <person name="Waldron R."/>
            <person name="Moloney N.M."/>
            <person name="Sperisen C."/>
            <person name="Kredics L."/>
            <person name="Vagvoelgyi C."/>
            <person name="Patrignani A."/>
            <person name="Fitzpatrick D."/>
            <person name="Nagy I."/>
            <person name="Doyle S."/>
            <person name="Anderson J.B."/>
            <person name="Grigoriev I.V."/>
            <person name="Gueldener U."/>
            <person name="Muensterkoetter M."/>
            <person name="Nagy L.G."/>
        </authorList>
    </citation>
    <scope>NUCLEOTIDE SEQUENCE [LARGE SCALE GENOMIC DNA]</scope>
    <source>
        <strain evidence="6">Ar21-2</strain>
    </source>
</reference>
<dbReference type="EMBL" id="KZ293709">
    <property type="protein sequence ID" value="PBK83066.1"/>
    <property type="molecule type" value="Genomic_DNA"/>
</dbReference>
<dbReference type="Proteomes" id="UP000217790">
    <property type="component" value="Unassembled WGS sequence"/>
</dbReference>
<sequence length="407" mass="45305">MPLNLSRSSLCSLVFCGSLIADIGTTGASTRLAVPATVTLPFPSNGCRASISSQSRYDSRGIQMSQSLVTSKYKDGYNSSFNDLEQLKVAYGFQMNNLMSCRANNTRLSSTIATLQAESKLLKRRNELLQEDVDQAERTEQEAREEVVALRKDKQDLIKRLTAIESKTTGLSKQIDAFRVQGKALAAQAHQRRLKIISTAFGKMSFVEESFGPTRVVFNDPAQIMSALPSDLTHSLRIYFLPLPPRSMPLHIPNIAQAGYWLHPPITIPEGTLVEVVVEAKPHEWLYLGRYLSAPLDGEDMKLSEWIRFDAQTKTAYCTSISRTLKEQKADQQVSCADIQRQLDSGEYAAPCYSLQCVGYDLALQEVFVKASRSCSHLDDDEASVTKKARVEGPPARRMRVHDENST</sequence>
<feature type="chain" id="PRO_5013884127" description="DUF6697 domain-containing protein" evidence="3">
    <location>
        <begin position="22"/>
        <end position="407"/>
    </location>
</feature>
<name>A0A2H3D6D9_ARMGA</name>
<dbReference type="OMA" id="WIRFDAQ"/>
<keyword evidence="3" id="KW-0732">Signal</keyword>